<dbReference type="RefSeq" id="WP_267561091.1">
    <property type="nucleotide sequence ID" value="NZ_JAPNTZ010000001.1"/>
</dbReference>
<dbReference type="Gene3D" id="1.20.1290.10">
    <property type="entry name" value="AhpD-like"/>
    <property type="match status" value="1"/>
</dbReference>
<dbReference type="SUPFAM" id="SSF69118">
    <property type="entry name" value="AhpD-like"/>
    <property type="match status" value="1"/>
</dbReference>
<dbReference type="PANTHER" id="PTHR34846">
    <property type="entry name" value="4-CARBOXYMUCONOLACTONE DECARBOXYLASE FAMILY PROTEIN (AFU_ORTHOLOGUE AFUA_6G11590)"/>
    <property type="match status" value="1"/>
</dbReference>
<feature type="region of interest" description="Disordered" evidence="1">
    <location>
        <begin position="186"/>
        <end position="208"/>
    </location>
</feature>
<protein>
    <submittedName>
        <fullName evidence="2">Carboxymuconolactone decarboxylase family protein</fullName>
    </submittedName>
</protein>
<reference evidence="2" key="1">
    <citation type="submission" date="2022-11" db="EMBL/GenBank/DDBJ databases">
        <authorList>
            <person name="Somphong A."/>
            <person name="Phongsopitanun W."/>
        </authorList>
    </citation>
    <scope>NUCLEOTIDE SEQUENCE</scope>
    <source>
        <strain evidence="2">Pm04-4</strain>
    </source>
</reference>
<organism evidence="2 3">
    <name type="scientific">Paractinoplanes pyxinae</name>
    <dbReference type="NCBI Taxonomy" id="2997416"/>
    <lineage>
        <taxon>Bacteria</taxon>
        <taxon>Bacillati</taxon>
        <taxon>Actinomycetota</taxon>
        <taxon>Actinomycetes</taxon>
        <taxon>Micromonosporales</taxon>
        <taxon>Micromonosporaceae</taxon>
        <taxon>Paractinoplanes</taxon>
    </lineage>
</organism>
<dbReference type="Proteomes" id="UP001151002">
    <property type="component" value="Unassembled WGS sequence"/>
</dbReference>
<gene>
    <name evidence="2" type="ORF">OWR29_04425</name>
</gene>
<sequence>MRIADTDPATMTDEQRALYDIYTSGKRVAPDSPFTLVAPDGRLIGPPAVWIINPAFGRPLQQIGSAVRYGSQIPARAREIAILLVGHHHKSAFELYAHERAGAAAGLSEADLSALANGEEPVGLSDIESVVHRTTVRILNAGTVDDDEFRAATKALGEQGLLELTTIVGYYNMVAWQLAVFDVQPPAPATRRPEQSAQPSASEARPPA</sequence>
<name>A0ABT4ASL7_9ACTN</name>
<comment type="caution">
    <text evidence="2">The sequence shown here is derived from an EMBL/GenBank/DDBJ whole genome shotgun (WGS) entry which is preliminary data.</text>
</comment>
<evidence type="ECO:0000313" key="3">
    <source>
        <dbReference type="Proteomes" id="UP001151002"/>
    </source>
</evidence>
<dbReference type="InterPro" id="IPR029032">
    <property type="entry name" value="AhpD-like"/>
</dbReference>
<evidence type="ECO:0000313" key="2">
    <source>
        <dbReference type="EMBL" id="MCY1137234.1"/>
    </source>
</evidence>
<accession>A0ABT4ASL7</accession>
<dbReference type="EMBL" id="JAPNTZ010000001">
    <property type="protein sequence ID" value="MCY1137234.1"/>
    <property type="molecule type" value="Genomic_DNA"/>
</dbReference>
<evidence type="ECO:0000256" key="1">
    <source>
        <dbReference type="SAM" id="MobiDB-lite"/>
    </source>
</evidence>
<keyword evidence="3" id="KW-1185">Reference proteome</keyword>
<proteinExistence type="predicted"/>
<dbReference type="PANTHER" id="PTHR34846:SF11">
    <property type="entry name" value="4-CARBOXYMUCONOLACTONE DECARBOXYLASE FAMILY PROTEIN (AFU_ORTHOLOGUE AFUA_6G11590)"/>
    <property type="match status" value="1"/>
</dbReference>